<accession>A7N6N1</accession>
<gene>
    <name evidence="1" type="ordered locus">VIBHAR_06210</name>
</gene>
<proteinExistence type="predicted"/>
<reference evidence="1 2" key="1">
    <citation type="submission" date="2007-08" db="EMBL/GenBank/DDBJ databases">
        <authorList>
            <consortium name="The Vibrio harveyi Genome Sequencing Project"/>
            <person name="Bassler B."/>
            <person name="Clifton S.W."/>
            <person name="Fulton L."/>
            <person name="Delehaunty K."/>
            <person name="Fronick C."/>
            <person name="Harrison M."/>
            <person name="Markivic C."/>
            <person name="Fulton R."/>
            <person name="Tin-Wollam A.-M."/>
            <person name="Shah N."/>
            <person name="Pepin K."/>
            <person name="Nash W."/>
            <person name="Thiruvilangam P."/>
            <person name="Bhonagiri V."/>
            <person name="Waters C."/>
            <person name="Tu K.C."/>
            <person name="Irgon J."/>
            <person name="Wilson R.K."/>
        </authorList>
    </citation>
    <scope>NUCLEOTIDE SEQUENCE [LARGE SCALE GENOMIC DNA]</scope>
    <source>
        <strain evidence="2">ATCC BAA-1116 / BB120</strain>
    </source>
</reference>
<organism evidence="1 2">
    <name type="scientific">Vibrio campbellii (strain ATCC BAA-1116)</name>
    <dbReference type="NCBI Taxonomy" id="2902295"/>
    <lineage>
        <taxon>Bacteria</taxon>
        <taxon>Pseudomonadati</taxon>
        <taxon>Pseudomonadota</taxon>
        <taxon>Gammaproteobacteria</taxon>
        <taxon>Vibrionales</taxon>
        <taxon>Vibrionaceae</taxon>
        <taxon>Vibrio</taxon>
    </lineage>
</organism>
<dbReference type="KEGG" id="vha:VIBHAR_06210"/>
<evidence type="ECO:0000313" key="2">
    <source>
        <dbReference type="Proteomes" id="UP000008152"/>
    </source>
</evidence>
<sequence>MTPFLLSIPQPAQKKLKVLYSNNLFAVYDKIQKLWLASQFQTKHG</sequence>
<dbReference type="Proteomes" id="UP000008152">
    <property type="component" value="Chromosome II"/>
</dbReference>
<evidence type="ECO:0000313" key="1">
    <source>
        <dbReference type="EMBL" id="ABU74102.1"/>
    </source>
</evidence>
<protein>
    <submittedName>
        <fullName evidence="1">Uncharacterized protein</fullName>
    </submittedName>
</protein>
<dbReference type="EMBL" id="CP000790">
    <property type="protein sequence ID" value="ABU74102.1"/>
    <property type="molecule type" value="Genomic_DNA"/>
</dbReference>
<name>A7N6N1_VIBC1</name>
<dbReference type="PATRIC" id="fig|338187.25.peg.4122"/>
<dbReference type="AlphaFoldDB" id="A7N6N1"/>